<dbReference type="InterPro" id="IPR003593">
    <property type="entry name" value="AAA+_ATPase"/>
</dbReference>
<feature type="domain" description="ABC transporter" evidence="3">
    <location>
        <begin position="9"/>
        <end position="260"/>
    </location>
</feature>
<gene>
    <name evidence="4" type="ORF">HMPREF0372_01975</name>
</gene>
<dbReference type="SMART" id="SM00382">
    <property type="entry name" value="AAA"/>
    <property type="match status" value="2"/>
</dbReference>
<dbReference type="PROSITE" id="PS50893">
    <property type="entry name" value="ABC_TRANSPORTER_2"/>
    <property type="match status" value="2"/>
</dbReference>
<comment type="caution">
    <text evidence="4">The sequence shown here is derived from an EMBL/GenBank/DDBJ whole genome shotgun (WGS) entry which is preliminary data.</text>
</comment>
<evidence type="ECO:0000259" key="3">
    <source>
        <dbReference type="PROSITE" id="PS50893"/>
    </source>
</evidence>
<name>G9YR32_FLAPL</name>
<dbReference type="InterPro" id="IPR027417">
    <property type="entry name" value="P-loop_NTPase"/>
</dbReference>
<dbReference type="Pfam" id="PF12848">
    <property type="entry name" value="ABC_tran_Xtn"/>
    <property type="match status" value="1"/>
</dbReference>
<dbReference type="PROSITE" id="PS00211">
    <property type="entry name" value="ABC_TRANSPORTER_1"/>
    <property type="match status" value="2"/>
</dbReference>
<dbReference type="EMBL" id="AGCK01000149">
    <property type="protein sequence ID" value="EHM50529.1"/>
    <property type="molecule type" value="Genomic_DNA"/>
</dbReference>
<protein>
    <submittedName>
        <fullName evidence="4">ABC transporter, ATP-binding protein</fullName>
    </submittedName>
</protein>
<keyword evidence="2 4" id="KW-0067">ATP-binding</keyword>
<sequence length="517" mass="56162">MTSNTMSLLEITGLTHAFGGQPLFQNAAFALHRGEHVGVVGRNGAGKSTLLKLCTGQLVPDGGRIVWQGGIRVGCLDQYAALNPEHTMGEVLHGAFRALYALERAMTELYDRAAEGDGAALAAAARRQEELEARGFYEVDTRVEKAAAGLGLAELGLDRPVGELSGGQRAKLLLARLLLEEPDVLLLDEPTNFLDQEQAAWLADTLTGLERAFLVVSHDAAFLNRAVTAVCAVEGRRLTKYPGNYAAYQAKKECLEGERLRQHTAQQREIARTEAYIRKNRAGRNAKMARGRQKRLDRLERLAAPEGRSALPVFEFHPLPAGRTGDLEVVGLSVGYRSPVLEGLDLSVHAGQKVVLTGFNGVGKSTLLNTLAGRLPPLAGRFRFSEQAALGYFPQALAWTDGTRTPEELVTGAFPTLDRQEARRALARCGVRQEHAIQAVATLSGGEQARVKLCLLTLRPCNFLLLDEPTNHLDGAAKESLARALDRFPGTVLLVSHEADFYRAWAQRVVEIGGKGR</sequence>
<dbReference type="PATRIC" id="fig|411475.3.peg.1717"/>
<evidence type="ECO:0000256" key="1">
    <source>
        <dbReference type="ARBA" id="ARBA00022741"/>
    </source>
</evidence>
<evidence type="ECO:0000313" key="4">
    <source>
        <dbReference type="EMBL" id="EHM50529.1"/>
    </source>
</evidence>
<proteinExistence type="predicted"/>
<dbReference type="InterPro" id="IPR032781">
    <property type="entry name" value="ABC_tran_Xtn"/>
</dbReference>
<dbReference type="AlphaFoldDB" id="G9YR32"/>
<dbReference type="GO" id="GO:0016887">
    <property type="term" value="F:ATP hydrolysis activity"/>
    <property type="evidence" value="ECO:0007669"/>
    <property type="project" value="InterPro"/>
</dbReference>
<dbReference type="HOGENOM" id="CLU_000604_36_0_9"/>
<keyword evidence="1" id="KW-0547">Nucleotide-binding</keyword>
<dbReference type="FunFam" id="3.40.50.300:FF:000011">
    <property type="entry name" value="Putative ABC transporter ATP-binding component"/>
    <property type="match status" value="1"/>
</dbReference>
<organism evidence="4 5">
    <name type="scientific">Flavonifractor plautii ATCC 29863</name>
    <dbReference type="NCBI Taxonomy" id="411475"/>
    <lineage>
        <taxon>Bacteria</taxon>
        <taxon>Bacillati</taxon>
        <taxon>Bacillota</taxon>
        <taxon>Clostridia</taxon>
        <taxon>Eubacteriales</taxon>
        <taxon>Oscillospiraceae</taxon>
        <taxon>Flavonifractor</taxon>
    </lineage>
</organism>
<dbReference type="GO" id="GO:0005524">
    <property type="term" value="F:ATP binding"/>
    <property type="evidence" value="ECO:0007669"/>
    <property type="project" value="UniProtKB-KW"/>
</dbReference>
<accession>G9YR32</accession>
<dbReference type="Proteomes" id="UP000004459">
    <property type="component" value="Unassembled WGS sequence"/>
</dbReference>
<dbReference type="Pfam" id="PF00005">
    <property type="entry name" value="ABC_tran"/>
    <property type="match status" value="2"/>
</dbReference>
<evidence type="ECO:0000256" key="2">
    <source>
        <dbReference type="ARBA" id="ARBA00022840"/>
    </source>
</evidence>
<dbReference type="InterPro" id="IPR003439">
    <property type="entry name" value="ABC_transporter-like_ATP-bd"/>
</dbReference>
<dbReference type="STRING" id="292800.A4U99_01155"/>
<dbReference type="PANTHER" id="PTHR42855">
    <property type="entry name" value="ABC TRANSPORTER ATP-BINDING SUBUNIT"/>
    <property type="match status" value="1"/>
</dbReference>
<dbReference type="CDD" id="cd03221">
    <property type="entry name" value="ABCF_EF-3"/>
    <property type="match status" value="2"/>
</dbReference>
<reference evidence="4 5" key="1">
    <citation type="submission" date="2011-08" db="EMBL/GenBank/DDBJ databases">
        <authorList>
            <person name="Weinstock G."/>
            <person name="Sodergren E."/>
            <person name="Clifton S."/>
            <person name="Fulton L."/>
            <person name="Fulton B."/>
            <person name="Courtney L."/>
            <person name="Fronick C."/>
            <person name="Harrison M."/>
            <person name="Strong C."/>
            <person name="Farmer C."/>
            <person name="Delahaunty K."/>
            <person name="Markovic C."/>
            <person name="Hall O."/>
            <person name="Minx P."/>
            <person name="Tomlinson C."/>
            <person name="Mitreva M."/>
            <person name="Hou S."/>
            <person name="Chen J."/>
            <person name="Wollam A."/>
            <person name="Pepin K.H."/>
            <person name="Johnson M."/>
            <person name="Bhonagiri V."/>
            <person name="Zhang X."/>
            <person name="Suruliraj S."/>
            <person name="Warren W."/>
            <person name="Chinwalla A."/>
            <person name="Mardis E.R."/>
            <person name="Wilson R.K."/>
        </authorList>
    </citation>
    <scope>NUCLEOTIDE SEQUENCE [LARGE SCALE GENOMIC DNA]</scope>
    <source>
        <strain evidence="4 5">ATCC 29863</strain>
    </source>
</reference>
<dbReference type="PANTHER" id="PTHR42855:SF2">
    <property type="entry name" value="DRUG RESISTANCE ABC TRANSPORTER,ATP-BINDING PROTEIN"/>
    <property type="match status" value="1"/>
</dbReference>
<dbReference type="SUPFAM" id="SSF52540">
    <property type="entry name" value="P-loop containing nucleoside triphosphate hydrolases"/>
    <property type="match status" value="2"/>
</dbReference>
<feature type="domain" description="ABC transporter" evidence="3">
    <location>
        <begin position="322"/>
        <end position="512"/>
    </location>
</feature>
<dbReference type="InterPro" id="IPR051309">
    <property type="entry name" value="ABCF_ATPase"/>
</dbReference>
<evidence type="ECO:0000313" key="5">
    <source>
        <dbReference type="Proteomes" id="UP000004459"/>
    </source>
</evidence>
<dbReference type="InterPro" id="IPR017871">
    <property type="entry name" value="ABC_transporter-like_CS"/>
</dbReference>
<dbReference type="Gene3D" id="3.40.50.300">
    <property type="entry name" value="P-loop containing nucleotide triphosphate hydrolases"/>
    <property type="match status" value="2"/>
</dbReference>